<dbReference type="InterPro" id="IPR002763">
    <property type="entry name" value="DUF72"/>
</dbReference>
<gene>
    <name evidence="1" type="ORF">H6A60_06395</name>
</gene>
<reference evidence="1 2" key="1">
    <citation type="journal article" date="2021" name="Sci. Rep.">
        <title>The distribution of antibiotic resistance genes in chicken gut microbiota commensals.</title>
        <authorList>
            <person name="Juricova H."/>
            <person name="Matiasovicova J."/>
            <person name="Kubasova T."/>
            <person name="Cejkova D."/>
            <person name="Rychlik I."/>
        </authorList>
    </citation>
    <scope>NUCLEOTIDE SEQUENCE [LARGE SCALE GENOMIC DNA]</scope>
    <source>
        <strain evidence="1 2">An829</strain>
    </source>
</reference>
<keyword evidence="2" id="KW-1185">Reference proteome</keyword>
<dbReference type="Gene3D" id="3.20.20.410">
    <property type="entry name" value="Protein of unknown function UPF0759"/>
    <property type="match status" value="1"/>
</dbReference>
<proteinExistence type="predicted"/>
<evidence type="ECO:0000313" key="2">
    <source>
        <dbReference type="Proteomes" id="UP000715095"/>
    </source>
</evidence>
<organism evidence="1 2">
    <name type="scientific">Sutterella massiliensis</name>
    <dbReference type="NCBI Taxonomy" id="1816689"/>
    <lineage>
        <taxon>Bacteria</taxon>
        <taxon>Pseudomonadati</taxon>
        <taxon>Pseudomonadota</taxon>
        <taxon>Betaproteobacteria</taxon>
        <taxon>Burkholderiales</taxon>
        <taxon>Sutterellaceae</taxon>
        <taxon>Sutterella</taxon>
    </lineage>
</organism>
<dbReference type="SUPFAM" id="SSF117396">
    <property type="entry name" value="TM1631-like"/>
    <property type="match status" value="1"/>
</dbReference>
<dbReference type="InterPro" id="IPR036520">
    <property type="entry name" value="UPF0759_sf"/>
</dbReference>
<dbReference type="Proteomes" id="UP000715095">
    <property type="component" value="Unassembled WGS sequence"/>
</dbReference>
<dbReference type="PANTHER" id="PTHR30348:SF14">
    <property type="entry name" value="BLR8050 PROTEIN"/>
    <property type="match status" value="1"/>
</dbReference>
<dbReference type="EMBL" id="JACJJC010000008">
    <property type="protein sequence ID" value="MBM6704113.1"/>
    <property type="molecule type" value="Genomic_DNA"/>
</dbReference>
<protein>
    <submittedName>
        <fullName evidence="1">DUF72 domain-containing protein</fullName>
    </submittedName>
</protein>
<evidence type="ECO:0000313" key="1">
    <source>
        <dbReference type="EMBL" id="MBM6704113.1"/>
    </source>
</evidence>
<dbReference type="Pfam" id="PF01904">
    <property type="entry name" value="DUF72"/>
    <property type="match status" value="1"/>
</dbReference>
<name>A0ABS2DS76_9BURK</name>
<accession>A0ABS2DS76</accession>
<dbReference type="RefSeq" id="WP_205102586.1">
    <property type="nucleotide sequence ID" value="NZ_JACJJC010000008.1"/>
</dbReference>
<comment type="caution">
    <text evidence="1">The sequence shown here is derived from an EMBL/GenBank/DDBJ whole genome shotgun (WGS) entry which is preliminary data.</text>
</comment>
<sequence length="359" mass="39922">MQTKAVETLFDNSPNESALPVPMQKDPHLIEIAERLPLTVRLGASSWNFPGWRGIVYGRSSGSKALASLGLRAYAQYPIFKTVGLDRNFYRPLDAGAFAAFAEQVPQNFRFLVKAPRETTDPYLRYENGRPHAENPNYLNVTLAQRNFLAPVQAGLGDKAGPLVFQFSPFPHAVLRDVVSRQALVERIGAYFKGLREANIAGYTLAAEFRNYELLTPRMMNVMKEYGIRPVLGLHPAMPGVRRQIDALRYYETGVRASAKDIDNDVFDPDWRFSGTVIIRWSLAAHRFYDTAKRDWHPFDVIHAADPVTRALLAGVLVRAARSRVEAFMVANNKAEGCAPKTMAAVADLVVRGLAATSG</sequence>
<dbReference type="PANTHER" id="PTHR30348">
    <property type="entry name" value="UNCHARACTERIZED PROTEIN YECE"/>
    <property type="match status" value="1"/>
</dbReference>